<dbReference type="GO" id="GO:0003724">
    <property type="term" value="F:RNA helicase activity"/>
    <property type="evidence" value="ECO:0007669"/>
    <property type="project" value="UniProtKB-EC"/>
</dbReference>
<gene>
    <name evidence="6" type="ORF">MCOS_LOCUS9816</name>
</gene>
<evidence type="ECO:0000256" key="1">
    <source>
        <dbReference type="ARBA" id="ARBA00022741"/>
    </source>
</evidence>
<dbReference type="EMBL" id="UXSR01005849">
    <property type="protein sequence ID" value="VDD83813.1"/>
    <property type="molecule type" value="Genomic_DNA"/>
</dbReference>
<evidence type="ECO:0000256" key="3">
    <source>
        <dbReference type="ARBA" id="ARBA00022806"/>
    </source>
</evidence>
<dbReference type="Gene3D" id="3.40.50.300">
    <property type="entry name" value="P-loop containing nucleotide triphosphate hydrolases"/>
    <property type="match status" value="2"/>
</dbReference>
<dbReference type="GO" id="GO:0070478">
    <property type="term" value="P:nuclear-transcribed mRNA catabolic process, 3'-5' exonucleolytic nonsense-mediated decay"/>
    <property type="evidence" value="ECO:0007669"/>
    <property type="project" value="TreeGrafter"/>
</dbReference>
<dbReference type="PANTHER" id="PTHR12131">
    <property type="entry name" value="ATP-DEPENDENT RNA AND DNA HELICASE"/>
    <property type="match status" value="1"/>
</dbReference>
<evidence type="ECO:0000256" key="2">
    <source>
        <dbReference type="ARBA" id="ARBA00022801"/>
    </source>
</evidence>
<accession>A0A0R3UPN6</accession>
<dbReference type="Proteomes" id="UP000267029">
    <property type="component" value="Unassembled WGS sequence"/>
</dbReference>
<keyword evidence="1" id="KW-0547">Nucleotide-binding</keyword>
<evidence type="ECO:0008006" key="8">
    <source>
        <dbReference type="Google" id="ProtNLM"/>
    </source>
</evidence>
<dbReference type="SUPFAM" id="SSF52540">
    <property type="entry name" value="P-loop containing nucleoside triphosphate hydrolases"/>
    <property type="match status" value="1"/>
</dbReference>
<sequence>MSTKILLNMVHNASIDDIEAVHYVGGRERGHVWEQLLLVLPQSVTLVLLSATLPNVVELADWLGRARGGSEIHVCQTLKRPVLLQHYLYMGRDRRSRNNLYLVVNKKSEYRHEGYEMAVVSWTNPMLVGDHGAEYRGGTNDSDGYEAISRAQINTWKCLTGVLQKHDLLPAIAFVLSRALIMSLVQQFDSVDLLNGVEKKEVSSVLHKCLSTRLEACDKEVSQVILLQNLTVCDITFKHSGMILLLKGLSNHVQILV</sequence>
<organism evidence="6 7">
    <name type="scientific">Mesocestoides corti</name>
    <name type="common">Flatworm</name>
    <dbReference type="NCBI Taxonomy" id="53468"/>
    <lineage>
        <taxon>Eukaryota</taxon>
        <taxon>Metazoa</taxon>
        <taxon>Spiralia</taxon>
        <taxon>Lophotrochozoa</taxon>
        <taxon>Platyhelminthes</taxon>
        <taxon>Cestoda</taxon>
        <taxon>Eucestoda</taxon>
        <taxon>Cyclophyllidea</taxon>
        <taxon>Mesocestoididae</taxon>
        <taxon>Mesocestoides</taxon>
    </lineage>
</organism>
<comment type="catalytic activity">
    <reaction evidence="5">
        <text>ATP + H2O = ADP + phosphate + H(+)</text>
        <dbReference type="Rhea" id="RHEA:13065"/>
        <dbReference type="ChEBI" id="CHEBI:15377"/>
        <dbReference type="ChEBI" id="CHEBI:15378"/>
        <dbReference type="ChEBI" id="CHEBI:30616"/>
        <dbReference type="ChEBI" id="CHEBI:43474"/>
        <dbReference type="ChEBI" id="CHEBI:456216"/>
        <dbReference type="EC" id="3.6.4.13"/>
    </reaction>
</comment>
<dbReference type="InterPro" id="IPR027417">
    <property type="entry name" value="P-loop_NTPase"/>
</dbReference>
<keyword evidence="4" id="KW-0067">ATP-binding</keyword>
<dbReference type="AlphaFoldDB" id="A0A0R3UPN6"/>
<keyword evidence="3" id="KW-0347">Helicase</keyword>
<dbReference type="GO" id="GO:0005524">
    <property type="term" value="F:ATP binding"/>
    <property type="evidence" value="ECO:0007669"/>
    <property type="project" value="UniProtKB-KW"/>
</dbReference>
<keyword evidence="2" id="KW-0378">Hydrolase</keyword>
<dbReference type="PANTHER" id="PTHR12131:SF1">
    <property type="entry name" value="ATP-DEPENDENT RNA HELICASE SUPV3L1, MITOCHONDRIAL-RELATED"/>
    <property type="match status" value="1"/>
</dbReference>
<dbReference type="InterPro" id="IPR050699">
    <property type="entry name" value="RNA-DNA_Helicase"/>
</dbReference>
<dbReference type="STRING" id="53468.A0A0R3UPN6"/>
<reference evidence="6 7" key="1">
    <citation type="submission" date="2018-10" db="EMBL/GenBank/DDBJ databases">
        <authorList>
            <consortium name="Pathogen Informatics"/>
        </authorList>
    </citation>
    <scope>NUCLEOTIDE SEQUENCE [LARGE SCALE GENOMIC DNA]</scope>
</reference>
<dbReference type="GO" id="GO:0016787">
    <property type="term" value="F:hydrolase activity"/>
    <property type="evidence" value="ECO:0007669"/>
    <property type="project" value="UniProtKB-KW"/>
</dbReference>
<evidence type="ECO:0000313" key="6">
    <source>
        <dbReference type="EMBL" id="VDD83813.1"/>
    </source>
</evidence>
<evidence type="ECO:0000256" key="4">
    <source>
        <dbReference type="ARBA" id="ARBA00022840"/>
    </source>
</evidence>
<dbReference type="OrthoDB" id="64767at2759"/>
<protein>
    <recommendedName>
        <fullName evidence="8">Helicase ATP-binding domain-containing protein</fullName>
    </recommendedName>
</protein>
<keyword evidence="7" id="KW-1185">Reference proteome</keyword>
<evidence type="ECO:0000313" key="7">
    <source>
        <dbReference type="Proteomes" id="UP000267029"/>
    </source>
</evidence>
<evidence type="ECO:0000256" key="5">
    <source>
        <dbReference type="ARBA" id="ARBA00047984"/>
    </source>
</evidence>
<dbReference type="GO" id="GO:0055087">
    <property type="term" value="C:Ski complex"/>
    <property type="evidence" value="ECO:0007669"/>
    <property type="project" value="TreeGrafter"/>
</dbReference>
<name>A0A0R3UPN6_MESCO</name>
<proteinExistence type="predicted"/>